<feature type="region of interest" description="Disordered" evidence="1">
    <location>
        <begin position="1"/>
        <end position="29"/>
    </location>
</feature>
<dbReference type="AlphaFoldDB" id="A0A1H7DQX6"/>
<reference evidence="2 3" key="1">
    <citation type="submission" date="2016-10" db="EMBL/GenBank/DDBJ databases">
        <authorList>
            <person name="de Groot N.N."/>
        </authorList>
    </citation>
    <scope>NUCLEOTIDE SEQUENCE [LARGE SCALE GENOMIC DNA]</scope>
    <source>
        <strain evidence="2 3">DSM 29340</strain>
    </source>
</reference>
<sequence length="156" mass="17204">MRIGRRKPPEPATPPGDTETGETEDGPANAFEAAWPFNSDSPQVTGLLREDRFLSILLVDVTGLDWTAISGHLDSVRDIAATKRMVPVLVVDLLDFRGLVEEGLAYDTLPNVAGNRPFAEDLDWAAYLAARRRLLRDKWRPAAIINLGLNADWDAP</sequence>
<gene>
    <name evidence="2" type="ORF">SAMN05444007_11312</name>
</gene>
<proteinExistence type="predicted"/>
<dbReference type="Proteomes" id="UP000199379">
    <property type="component" value="Unassembled WGS sequence"/>
</dbReference>
<dbReference type="STRING" id="1227549.SAMN05444007_11312"/>
<dbReference type="EMBL" id="FNYD01000013">
    <property type="protein sequence ID" value="SEK04159.1"/>
    <property type="molecule type" value="Genomic_DNA"/>
</dbReference>
<organism evidence="2 3">
    <name type="scientific">Cribrihabitans marinus</name>
    <dbReference type="NCBI Taxonomy" id="1227549"/>
    <lineage>
        <taxon>Bacteria</taxon>
        <taxon>Pseudomonadati</taxon>
        <taxon>Pseudomonadota</taxon>
        <taxon>Alphaproteobacteria</taxon>
        <taxon>Rhodobacterales</taxon>
        <taxon>Paracoccaceae</taxon>
        <taxon>Cribrihabitans</taxon>
    </lineage>
</organism>
<evidence type="ECO:0000313" key="3">
    <source>
        <dbReference type="Proteomes" id="UP000199379"/>
    </source>
</evidence>
<protein>
    <submittedName>
        <fullName evidence="2">Uncharacterized protein</fullName>
    </submittedName>
</protein>
<dbReference type="RefSeq" id="WP_229724283.1">
    <property type="nucleotide sequence ID" value="NZ_BMGV01000012.1"/>
</dbReference>
<evidence type="ECO:0000313" key="2">
    <source>
        <dbReference type="EMBL" id="SEK04159.1"/>
    </source>
</evidence>
<keyword evidence="3" id="KW-1185">Reference proteome</keyword>
<name>A0A1H7DQX6_9RHOB</name>
<evidence type="ECO:0000256" key="1">
    <source>
        <dbReference type="SAM" id="MobiDB-lite"/>
    </source>
</evidence>
<accession>A0A1H7DQX6</accession>